<sequence>IAAPQISVHESNADHQEEESVIFDMINSIMTPKGRGNEKRETISLVQSSKSMFVDRLLQKNFAGHIKRLEENMKSLENKSKTAITQSFENVESYSSNNGAVTYATKTSSMKLVARDKETRQQQGMQQKLQTVTDDNAGCEEMDADNRQRKIKPEAIQKMKHYYDE</sequence>
<evidence type="ECO:0000256" key="2">
    <source>
        <dbReference type="SAM" id="MobiDB-lite"/>
    </source>
</evidence>
<comment type="caution">
    <text evidence="3">The sequence shown here is derived from an EMBL/GenBank/DDBJ whole genome shotgun (WGS) entry which is preliminary data.</text>
</comment>
<keyword evidence="1" id="KW-0175">Coiled coil</keyword>
<evidence type="ECO:0000313" key="4">
    <source>
        <dbReference type="Proteomes" id="UP001381693"/>
    </source>
</evidence>
<dbReference type="Proteomes" id="UP001381693">
    <property type="component" value="Unassembled WGS sequence"/>
</dbReference>
<proteinExistence type="predicted"/>
<keyword evidence="4" id="KW-1185">Reference proteome</keyword>
<protein>
    <submittedName>
        <fullName evidence="3">Uncharacterized protein</fullName>
    </submittedName>
</protein>
<accession>A0AAN8WX08</accession>
<reference evidence="3 4" key="1">
    <citation type="submission" date="2023-11" db="EMBL/GenBank/DDBJ databases">
        <title>Halocaridina rubra genome assembly.</title>
        <authorList>
            <person name="Smith C."/>
        </authorList>
    </citation>
    <scope>NUCLEOTIDE SEQUENCE [LARGE SCALE GENOMIC DNA]</scope>
    <source>
        <strain evidence="3">EP-1</strain>
        <tissue evidence="3">Whole</tissue>
    </source>
</reference>
<feature type="non-terminal residue" evidence="3">
    <location>
        <position position="1"/>
    </location>
</feature>
<feature type="region of interest" description="Disordered" evidence="2">
    <location>
        <begin position="119"/>
        <end position="150"/>
    </location>
</feature>
<dbReference type="AlphaFoldDB" id="A0AAN8WX08"/>
<name>A0AAN8WX08_HALRR</name>
<evidence type="ECO:0000256" key="1">
    <source>
        <dbReference type="SAM" id="Coils"/>
    </source>
</evidence>
<dbReference type="EMBL" id="JAXCGZ010017522">
    <property type="protein sequence ID" value="KAK7067984.1"/>
    <property type="molecule type" value="Genomic_DNA"/>
</dbReference>
<feature type="coiled-coil region" evidence="1">
    <location>
        <begin position="59"/>
        <end position="86"/>
    </location>
</feature>
<organism evidence="3 4">
    <name type="scientific">Halocaridina rubra</name>
    <name type="common">Hawaiian red shrimp</name>
    <dbReference type="NCBI Taxonomy" id="373956"/>
    <lineage>
        <taxon>Eukaryota</taxon>
        <taxon>Metazoa</taxon>
        <taxon>Ecdysozoa</taxon>
        <taxon>Arthropoda</taxon>
        <taxon>Crustacea</taxon>
        <taxon>Multicrustacea</taxon>
        <taxon>Malacostraca</taxon>
        <taxon>Eumalacostraca</taxon>
        <taxon>Eucarida</taxon>
        <taxon>Decapoda</taxon>
        <taxon>Pleocyemata</taxon>
        <taxon>Caridea</taxon>
        <taxon>Atyoidea</taxon>
        <taxon>Atyidae</taxon>
        <taxon>Halocaridina</taxon>
    </lineage>
</organism>
<feature type="compositionally biased region" description="Polar residues" evidence="2">
    <location>
        <begin position="121"/>
        <end position="134"/>
    </location>
</feature>
<evidence type="ECO:0000313" key="3">
    <source>
        <dbReference type="EMBL" id="KAK7067984.1"/>
    </source>
</evidence>
<gene>
    <name evidence="3" type="ORF">SK128_018342</name>
</gene>